<feature type="chain" id="PRO_5008341830" description="Phosphatidylglycerol/phosphatidylinositol transfer protein" evidence="3">
    <location>
        <begin position="22"/>
        <end position="507"/>
    </location>
</feature>
<evidence type="ECO:0000259" key="4">
    <source>
        <dbReference type="SMART" id="SM00737"/>
    </source>
</evidence>
<dbReference type="Gene3D" id="2.60.40.770">
    <property type="match status" value="1"/>
</dbReference>
<reference evidence="5" key="1">
    <citation type="submission" date="2013-07" db="EMBL/GenBank/DDBJ databases">
        <title>The Genome Sequence of Cryptococcus dejecticola CBS10117.</title>
        <authorList>
            <consortium name="The Broad Institute Genome Sequencing Platform"/>
            <person name="Cuomo C."/>
            <person name="Litvintseva A."/>
            <person name="Chen Y."/>
            <person name="Heitman J."/>
            <person name="Sun S."/>
            <person name="Springer D."/>
            <person name="Dromer F."/>
            <person name="Young S.K."/>
            <person name="Zeng Q."/>
            <person name="Gargeya S."/>
            <person name="Fitzgerald M."/>
            <person name="Abouelleil A."/>
            <person name="Alvarado L."/>
            <person name="Berlin A.M."/>
            <person name="Chapman S.B."/>
            <person name="Dewar J."/>
            <person name="Goldberg J."/>
            <person name="Griggs A."/>
            <person name="Gujja S."/>
            <person name="Hansen M."/>
            <person name="Howarth C."/>
            <person name="Imamovic A."/>
            <person name="Larimer J."/>
            <person name="McCowan C."/>
            <person name="Murphy C."/>
            <person name="Pearson M."/>
            <person name="Priest M."/>
            <person name="Roberts A."/>
            <person name="Saif S."/>
            <person name="Shea T."/>
            <person name="Sykes S."/>
            <person name="Wortman J."/>
            <person name="Nusbaum C."/>
            <person name="Birren B."/>
        </authorList>
    </citation>
    <scope>NUCLEOTIDE SEQUENCE [LARGE SCALE GENOMIC DNA]</scope>
    <source>
        <strain evidence="5">CBS 10117</strain>
    </source>
</reference>
<accession>A0A1A5ZTI7</accession>
<protein>
    <recommendedName>
        <fullName evidence="1">Phosphatidylglycerol/phosphatidylinositol transfer protein</fullName>
    </recommendedName>
</protein>
<evidence type="ECO:0000256" key="2">
    <source>
        <dbReference type="SAM" id="MobiDB-lite"/>
    </source>
</evidence>
<evidence type="ECO:0000313" key="5">
    <source>
        <dbReference type="EMBL" id="OBR81129.1"/>
    </source>
</evidence>
<dbReference type="InterPro" id="IPR003172">
    <property type="entry name" value="ML_dom"/>
</dbReference>
<gene>
    <name evidence="5" type="ORF">I303_08512</name>
    <name evidence="6" type="ORF">I303_106847</name>
</gene>
<sequence length="507" mass="52257">MHSPSLFAVLPLLALLPSTLAAPGHFQHSPAKGPLPAFLRRQNQIAIPNPDLMPGLDQEPDSGALDLPPSLNTPTITDPSSAVATAVASGEISIVQGDPSPTPTPNPMPSLWQINTIPQNLLAQPNEIAQAGITTIPTASPISTGVTQLSDGPAVDANANDNQADATAATAAADAPPTATATGSETEIVAPLEYQGDSLLAPTSISMAMAGMGVESSAGLGMDITAAADMTSISTSATGSASMVMPDSVTSVDQSTITSAPSLSPTSSASVSASMSVEAAMNTALSTRTSISSATSSLRASASTSSDPSSNALIANIPTATSTSPVPSAQPETTQGVGVESHTSAKSKGKKIRYKHCADTKGTVTEIKVEPCDGGKGTILDPCHFQAGKNYTITLNYVSPEDSVSPRANLEARDKTSSDGQSRFAYPGQSFDACQYTQCPIKGQSTGVYTYEFVTQNNRFDQLTFNMTNGLDGDSLMCAYFPITFMPNMAGRSLRRNLPFGGMGSRW</sequence>
<dbReference type="Pfam" id="PF02221">
    <property type="entry name" value="E1_DerP2_DerF2"/>
    <property type="match status" value="1"/>
</dbReference>
<dbReference type="OrthoDB" id="2564854at2759"/>
<reference evidence="6" key="3">
    <citation type="submission" date="2024-02" db="EMBL/GenBank/DDBJ databases">
        <title>Comparative genomics of Cryptococcus and Kwoniella reveals pathogenesis evolution and contrasting modes of karyotype evolution via chromosome fusion or intercentromeric recombination.</title>
        <authorList>
            <person name="Coelho M.A."/>
            <person name="David-Palma M."/>
            <person name="Shea T."/>
            <person name="Bowers K."/>
            <person name="McGinley-Smith S."/>
            <person name="Mohammad A.W."/>
            <person name="Gnirke A."/>
            <person name="Yurkov A.M."/>
            <person name="Nowrousian M."/>
            <person name="Sun S."/>
            <person name="Cuomo C.A."/>
            <person name="Heitman J."/>
        </authorList>
    </citation>
    <scope>NUCLEOTIDE SEQUENCE</scope>
    <source>
        <strain evidence="6">CBS 10117</strain>
    </source>
</reference>
<feature type="region of interest" description="Disordered" evidence="2">
    <location>
        <begin position="402"/>
        <end position="421"/>
    </location>
</feature>
<dbReference type="SMART" id="SM00737">
    <property type="entry name" value="ML"/>
    <property type="match status" value="1"/>
</dbReference>
<dbReference type="VEuPathDB" id="FungiDB:I303_08512"/>
<dbReference type="SUPFAM" id="SSF81296">
    <property type="entry name" value="E set domains"/>
    <property type="match status" value="1"/>
</dbReference>
<evidence type="ECO:0000313" key="6">
    <source>
        <dbReference type="EMBL" id="WWC64238.1"/>
    </source>
</evidence>
<proteinExistence type="predicted"/>
<organism evidence="5">
    <name type="scientific">Kwoniella dejecticola CBS 10117</name>
    <dbReference type="NCBI Taxonomy" id="1296121"/>
    <lineage>
        <taxon>Eukaryota</taxon>
        <taxon>Fungi</taxon>
        <taxon>Dikarya</taxon>
        <taxon>Basidiomycota</taxon>
        <taxon>Agaricomycotina</taxon>
        <taxon>Tremellomycetes</taxon>
        <taxon>Tremellales</taxon>
        <taxon>Cryptococcaceae</taxon>
        <taxon>Kwoniella</taxon>
    </lineage>
</organism>
<feature type="signal peptide" evidence="3">
    <location>
        <begin position="1"/>
        <end position="21"/>
    </location>
</feature>
<dbReference type="AlphaFoldDB" id="A0A1A5ZTI7"/>
<feature type="region of interest" description="Disordered" evidence="2">
    <location>
        <begin position="319"/>
        <end position="352"/>
    </location>
</feature>
<feature type="domain" description="MD-2-related lipid-recognition" evidence="4">
    <location>
        <begin position="354"/>
        <end position="483"/>
    </location>
</feature>
<evidence type="ECO:0000256" key="3">
    <source>
        <dbReference type="SAM" id="SignalP"/>
    </source>
</evidence>
<dbReference type="EMBL" id="CP144537">
    <property type="protein sequence ID" value="WWC64238.1"/>
    <property type="molecule type" value="Genomic_DNA"/>
</dbReference>
<dbReference type="GeneID" id="28972211"/>
<dbReference type="KEGG" id="kdj:28972211"/>
<feature type="compositionally biased region" description="Low complexity" evidence="2">
    <location>
        <begin position="165"/>
        <end position="182"/>
    </location>
</feature>
<keyword evidence="3" id="KW-0732">Signal</keyword>
<feature type="region of interest" description="Disordered" evidence="2">
    <location>
        <begin position="165"/>
        <end position="184"/>
    </location>
</feature>
<evidence type="ECO:0000256" key="1">
    <source>
        <dbReference type="ARBA" id="ARBA00016056"/>
    </source>
</evidence>
<keyword evidence="7" id="KW-1185">Reference proteome</keyword>
<evidence type="ECO:0000313" key="7">
    <source>
        <dbReference type="Proteomes" id="UP000078595"/>
    </source>
</evidence>
<reference evidence="6" key="2">
    <citation type="submission" date="2013-07" db="EMBL/GenBank/DDBJ databases">
        <authorList>
            <consortium name="The Broad Institute Genome Sequencing Platform"/>
            <person name="Cuomo C."/>
            <person name="Litvintseva A."/>
            <person name="Chen Y."/>
            <person name="Heitman J."/>
            <person name="Sun S."/>
            <person name="Springer D."/>
            <person name="Dromer F."/>
            <person name="Young S.K."/>
            <person name="Zeng Q."/>
            <person name="Gargeya S."/>
            <person name="Fitzgerald M."/>
            <person name="Abouelleil A."/>
            <person name="Alvarado L."/>
            <person name="Berlin A.M."/>
            <person name="Chapman S.B."/>
            <person name="Dewar J."/>
            <person name="Goldberg J."/>
            <person name="Griggs A."/>
            <person name="Gujja S."/>
            <person name="Hansen M."/>
            <person name="Howarth C."/>
            <person name="Imamovic A."/>
            <person name="Larimer J."/>
            <person name="McCowan C."/>
            <person name="Murphy C."/>
            <person name="Pearson M."/>
            <person name="Priest M."/>
            <person name="Roberts A."/>
            <person name="Saif S."/>
            <person name="Shea T."/>
            <person name="Sykes S."/>
            <person name="Wortman J."/>
            <person name="Nusbaum C."/>
            <person name="Birren B."/>
        </authorList>
    </citation>
    <scope>NUCLEOTIDE SEQUENCE</scope>
    <source>
        <strain evidence="6">CBS 10117</strain>
    </source>
</reference>
<name>A0A1A5ZTI7_9TREE</name>
<dbReference type="EMBL" id="KI894038">
    <property type="protein sequence ID" value="OBR81129.1"/>
    <property type="molecule type" value="Genomic_DNA"/>
</dbReference>
<dbReference type="InterPro" id="IPR014756">
    <property type="entry name" value="Ig_E-set"/>
</dbReference>
<dbReference type="RefSeq" id="XP_018258971.1">
    <property type="nucleotide sequence ID" value="XM_018411770.1"/>
</dbReference>
<dbReference type="Proteomes" id="UP000078595">
    <property type="component" value="Chromosome 8"/>
</dbReference>
<feature type="compositionally biased region" description="Polar residues" evidence="2">
    <location>
        <begin position="319"/>
        <end position="344"/>
    </location>
</feature>